<evidence type="ECO:0000259" key="1">
    <source>
        <dbReference type="Pfam" id="PF03446"/>
    </source>
</evidence>
<organism evidence="2 3">
    <name type="scientific">Nelumbo nucifera</name>
    <name type="common">Sacred lotus</name>
    <dbReference type="NCBI Taxonomy" id="4432"/>
    <lineage>
        <taxon>Eukaryota</taxon>
        <taxon>Viridiplantae</taxon>
        <taxon>Streptophyta</taxon>
        <taxon>Embryophyta</taxon>
        <taxon>Tracheophyta</taxon>
        <taxon>Spermatophyta</taxon>
        <taxon>Magnoliopsida</taxon>
        <taxon>Proteales</taxon>
        <taxon>Nelumbonaceae</taxon>
        <taxon>Nelumbo</taxon>
    </lineage>
</organism>
<dbReference type="GO" id="GO:0050661">
    <property type="term" value="F:NADP binding"/>
    <property type="evidence" value="ECO:0007669"/>
    <property type="project" value="InterPro"/>
</dbReference>
<comment type="caution">
    <text evidence="2">The sequence shown here is derived from an EMBL/GenBank/DDBJ whole genome shotgun (WGS) entry which is preliminary data.</text>
</comment>
<dbReference type="Pfam" id="PF03446">
    <property type="entry name" value="NAD_binding_2"/>
    <property type="match status" value="1"/>
</dbReference>
<dbReference type="AlphaFoldDB" id="A0A822YI38"/>
<proteinExistence type="predicted"/>
<dbReference type="SUPFAM" id="SSF48179">
    <property type="entry name" value="6-phosphogluconate dehydrogenase C-terminal domain-like"/>
    <property type="match status" value="1"/>
</dbReference>
<dbReference type="InterPro" id="IPR036291">
    <property type="entry name" value="NAD(P)-bd_dom_sf"/>
</dbReference>
<name>A0A822YI38_NELNU</name>
<keyword evidence="3" id="KW-1185">Reference proteome</keyword>
<reference evidence="2 3" key="1">
    <citation type="journal article" date="2020" name="Mol. Biol. Evol.">
        <title>Distinct Expression and Methylation Patterns for Genes with Different Fates following a Single Whole-Genome Duplication in Flowering Plants.</title>
        <authorList>
            <person name="Shi T."/>
            <person name="Rahmani R.S."/>
            <person name="Gugger P.F."/>
            <person name="Wang M."/>
            <person name="Li H."/>
            <person name="Zhang Y."/>
            <person name="Li Z."/>
            <person name="Wang Q."/>
            <person name="Van de Peer Y."/>
            <person name="Marchal K."/>
            <person name="Chen J."/>
        </authorList>
    </citation>
    <scope>NUCLEOTIDE SEQUENCE [LARGE SCALE GENOMIC DNA]</scope>
    <source>
        <tissue evidence="2">Leaf</tissue>
    </source>
</reference>
<dbReference type="SUPFAM" id="SSF51735">
    <property type="entry name" value="NAD(P)-binding Rossmann-fold domains"/>
    <property type="match status" value="1"/>
</dbReference>
<feature type="domain" description="6-phosphogluconate dehydrogenase NADP-binding" evidence="1">
    <location>
        <begin position="97"/>
        <end position="152"/>
    </location>
</feature>
<dbReference type="Gene3D" id="1.10.1040.10">
    <property type="entry name" value="N-(1-d-carboxylethyl)-l-norvaline Dehydrogenase, domain 2"/>
    <property type="match status" value="1"/>
</dbReference>
<dbReference type="PANTHER" id="PTHR43060">
    <property type="entry name" value="3-HYDROXYISOBUTYRATE DEHYDROGENASE-LIKE 1, MITOCHONDRIAL-RELATED"/>
    <property type="match status" value="1"/>
</dbReference>
<dbReference type="PROSITE" id="PS00895">
    <property type="entry name" value="3_HYDROXYISOBUT_DH"/>
    <property type="match status" value="1"/>
</dbReference>
<evidence type="ECO:0000313" key="3">
    <source>
        <dbReference type="Proteomes" id="UP000607653"/>
    </source>
</evidence>
<evidence type="ECO:0000313" key="2">
    <source>
        <dbReference type="EMBL" id="DAD32132.1"/>
    </source>
</evidence>
<dbReference type="InterPro" id="IPR006115">
    <property type="entry name" value="6PGDH_NADP-bd"/>
</dbReference>
<sequence length="202" mass="22439">MLRGNYTHHFSNTFVQNLGFILDTAKSLTFPLPLLAVAHQQLIYGSSRKHRDDDDTTLVKIWEKVFGVSITDASNAESYSPQQLASQITASSKAVKRVGFIGLGAMGFGMATNLLRSEFCVLGFDVYKPTLSRFLDAGGLVGNSPAEVSKGNSKFSLISQSCSKFRSSSSRLLKKRLLWGIGDKSIFLEFEAWWYFISYNLL</sequence>
<dbReference type="EMBL" id="DUZY01000003">
    <property type="protein sequence ID" value="DAD32132.1"/>
    <property type="molecule type" value="Genomic_DNA"/>
</dbReference>
<dbReference type="InterPro" id="IPR008927">
    <property type="entry name" value="6-PGluconate_DH-like_C_sf"/>
</dbReference>
<dbReference type="GO" id="GO:0016491">
    <property type="term" value="F:oxidoreductase activity"/>
    <property type="evidence" value="ECO:0007669"/>
    <property type="project" value="InterPro"/>
</dbReference>
<protein>
    <recommendedName>
        <fullName evidence="1">6-phosphogluconate dehydrogenase NADP-binding domain-containing protein</fullName>
    </recommendedName>
</protein>
<dbReference type="InterPro" id="IPR002204">
    <property type="entry name" value="3-OH-isobutyrate_DH-rel_CS"/>
</dbReference>
<dbReference type="Gene3D" id="3.40.50.720">
    <property type="entry name" value="NAD(P)-binding Rossmann-like Domain"/>
    <property type="match status" value="1"/>
</dbReference>
<accession>A0A822YI38</accession>
<dbReference type="Proteomes" id="UP000607653">
    <property type="component" value="Unassembled WGS sequence"/>
</dbReference>
<gene>
    <name evidence="2" type="ORF">HUJ06_010983</name>
</gene>
<dbReference type="PANTHER" id="PTHR43060:SF17">
    <property type="entry name" value="L-THREONATE DEHYDROGENASE"/>
    <property type="match status" value="1"/>
</dbReference>
<dbReference type="InterPro" id="IPR013328">
    <property type="entry name" value="6PGD_dom2"/>
</dbReference>